<dbReference type="Pfam" id="PF10722">
    <property type="entry name" value="YbjN"/>
    <property type="match status" value="1"/>
</dbReference>
<dbReference type="KEGG" id="vgo:GJW-30_1_04110"/>
<organism evidence="3 4">
    <name type="scientific">Variibacter gotjawalensis</name>
    <dbReference type="NCBI Taxonomy" id="1333996"/>
    <lineage>
        <taxon>Bacteria</taxon>
        <taxon>Pseudomonadati</taxon>
        <taxon>Pseudomonadota</taxon>
        <taxon>Alphaproteobacteria</taxon>
        <taxon>Hyphomicrobiales</taxon>
        <taxon>Nitrobacteraceae</taxon>
        <taxon>Variibacter</taxon>
    </lineage>
</organism>
<accession>A0A0S3Q049</accession>
<feature type="region of interest" description="Disordered" evidence="1">
    <location>
        <begin position="28"/>
        <end position="67"/>
    </location>
</feature>
<evidence type="ECO:0008006" key="5">
    <source>
        <dbReference type="Google" id="ProtNLM"/>
    </source>
</evidence>
<sequence length="200" mass="21210">MRRTLLTAAFLALGLLVSADAFAQPRIQQQPAQGGGAAPGGGPGGGPGAGPGGGGGAPQQQSSAAPLLAGTTPEISQQVLRAAGYADLEIITIQNARHLKGKVQGQNMALLHQNCENNICKTATFVIYYNQQQGIDINWVNAWNQQKRFTKLSIDPSNSSLTYEMDVHFFGDGVSATHFRDSAVLFSQMTKALLEFQPNK</sequence>
<evidence type="ECO:0000256" key="1">
    <source>
        <dbReference type="SAM" id="MobiDB-lite"/>
    </source>
</evidence>
<evidence type="ECO:0000256" key="2">
    <source>
        <dbReference type="SAM" id="SignalP"/>
    </source>
</evidence>
<feature type="chain" id="PRO_5006616061" description="YbjN domain-containing protein" evidence="2">
    <location>
        <begin position="24"/>
        <end position="200"/>
    </location>
</feature>
<keyword evidence="4" id="KW-1185">Reference proteome</keyword>
<evidence type="ECO:0000313" key="4">
    <source>
        <dbReference type="Proteomes" id="UP000236884"/>
    </source>
</evidence>
<gene>
    <name evidence="3" type="ORF">GJW-30_1_04110</name>
</gene>
<protein>
    <recommendedName>
        <fullName evidence="5">YbjN domain-containing protein</fullName>
    </recommendedName>
</protein>
<reference evidence="3 4" key="1">
    <citation type="submission" date="2015-08" db="EMBL/GenBank/DDBJ databases">
        <title>Investigation of the bacterial diversity of lava forest soil.</title>
        <authorList>
            <person name="Lee J.S."/>
        </authorList>
    </citation>
    <scope>NUCLEOTIDE SEQUENCE [LARGE SCALE GENOMIC DNA]</scope>
    <source>
        <strain evidence="3 4">GJW-30</strain>
    </source>
</reference>
<name>A0A0S3Q049_9BRAD</name>
<proteinExistence type="predicted"/>
<dbReference type="Proteomes" id="UP000236884">
    <property type="component" value="Chromosome"/>
</dbReference>
<dbReference type="AlphaFoldDB" id="A0A0S3Q049"/>
<dbReference type="RefSeq" id="WP_096358234.1">
    <property type="nucleotide sequence ID" value="NZ_AP014946.1"/>
</dbReference>
<dbReference type="EMBL" id="AP014946">
    <property type="protein sequence ID" value="BAT61551.1"/>
    <property type="molecule type" value="Genomic_DNA"/>
</dbReference>
<keyword evidence="2" id="KW-0732">Signal</keyword>
<feature type="signal peptide" evidence="2">
    <location>
        <begin position="1"/>
        <end position="23"/>
    </location>
</feature>
<feature type="compositionally biased region" description="Gly residues" evidence="1">
    <location>
        <begin position="33"/>
        <end position="57"/>
    </location>
</feature>
<dbReference type="InterPro" id="IPR019660">
    <property type="entry name" value="Put_sensory_transdc_reg_YbjN"/>
</dbReference>
<evidence type="ECO:0000313" key="3">
    <source>
        <dbReference type="EMBL" id="BAT61551.1"/>
    </source>
</evidence>